<dbReference type="RefSeq" id="WP_132121672.1">
    <property type="nucleotide sequence ID" value="NZ_SMJU01000018.1"/>
</dbReference>
<sequence length="146" mass="17437">MEYRASEALCEILLKNDFVDTTHIPYPGYAKQMKDRGFDPGFMRRKLSFGGPRGRNHILFVEGSFLIYVMGNYIKPGLFFSLRPEELKSVIAFFKCDAFSRRKLFSDHNGKIYELYQVLREMQEEPNFYTQKRYELFREEFENVKL</sequence>
<name>A0A4R4K0Q8_9BACT</name>
<gene>
    <name evidence="1" type="ORF">EZE20_21615</name>
</gene>
<dbReference type="AlphaFoldDB" id="A0A4R4K0Q8"/>
<accession>A0A4R4K0Q8</accession>
<dbReference type="OrthoDB" id="1264435at2"/>
<organism evidence="1 2">
    <name type="scientific">Arundinibacter roseus</name>
    <dbReference type="NCBI Taxonomy" id="2070510"/>
    <lineage>
        <taxon>Bacteria</taxon>
        <taxon>Pseudomonadati</taxon>
        <taxon>Bacteroidota</taxon>
        <taxon>Cytophagia</taxon>
        <taxon>Cytophagales</taxon>
        <taxon>Spirosomataceae</taxon>
        <taxon>Arundinibacter</taxon>
    </lineage>
</organism>
<keyword evidence="2" id="KW-1185">Reference proteome</keyword>
<proteinExistence type="predicted"/>
<evidence type="ECO:0000313" key="1">
    <source>
        <dbReference type="EMBL" id="TDB60072.1"/>
    </source>
</evidence>
<protein>
    <submittedName>
        <fullName evidence="1">Uncharacterized protein</fullName>
    </submittedName>
</protein>
<reference evidence="1 2" key="1">
    <citation type="submission" date="2019-02" db="EMBL/GenBank/DDBJ databases">
        <title>Arundinibacter roseus gen. nov., sp. nov., a new member of the family Cytophagaceae.</title>
        <authorList>
            <person name="Szuroczki S."/>
            <person name="Khayer B."/>
            <person name="Sproer C."/>
            <person name="Toumi M."/>
            <person name="Szabo A."/>
            <person name="Felfoldi T."/>
            <person name="Schumann P."/>
            <person name="Toth E."/>
        </authorList>
    </citation>
    <scope>NUCLEOTIDE SEQUENCE [LARGE SCALE GENOMIC DNA]</scope>
    <source>
        <strain evidence="1 2">DMA-k-7a</strain>
    </source>
</reference>
<evidence type="ECO:0000313" key="2">
    <source>
        <dbReference type="Proteomes" id="UP000295706"/>
    </source>
</evidence>
<dbReference type="Proteomes" id="UP000295706">
    <property type="component" value="Unassembled WGS sequence"/>
</dbReference>
<comment type="caution">
    <text evidence="1">The sequence shown here is derived from an EMBL/GenBank/DDBJ whole genome shotgun (WGS) entry which is preliminary data.</text>
</comment>
<dbReference type="EMBL" id="SMJU01000018">
    <property type="protein sequence ID" value="TDB60072.1"/>
    <property type="molecule type" value="Genomic_DNA"/>
</dbReference>